<organism evidence="2 3">
    <name type="scientific">Paenibacillus oryzisoli</name>
    <dbReference type="NCBI Taxonomy" id="1850517"/>
    <lineage>
        <taxon>Bacteria</taxon>
        <taxon>Bacillati</taxon>
        <taxon>Bacillota</taxon>
        <taxon>Bacilli</taxon>
        <taxon>Bacillales</taxon>
        <taxon>Paenibacillaceae</taxon>
        <taxon>Paenibacillus</taxon>
    </lineage>
</organism>
<dbReference type="EMBL" id="LYPB01000058">
    <property type="protein sequence ID" value="OAS19341.1"/>
    <property type="molecule type" value="Genomic_DNA"/>
</dbReference>
<dbReference type="PROSITE" id="PS50943">
    <property type="entry name" value="HTH_CROC1"/>
    <property type="match status" value="1"/>
</dbReference>
<accession>A0A198AE64</accession>
<dbReference type="GO" id="GO:0003677">
    <property type="term" value="F:DNA binding"/>
    <property type="evidence" value="ECO:0007669"/>
    <property type="project" value="InterPro"/>
</dbReference>
<evidence type="ECO:0000259" key="1">
    <source>
        <dbReference type="PROSITE" id="PS50943"/>
    </source>
</evidence>
<dbReference type="SUPFAM" id="SSF47413">
    <property type="entry name" value="lambda repressor-like DNA-binding domains"/>
    <property type="match status" value="1"/>
</dbReference>
<protein>
    <recommendedName>
        <fullName evidence="1">HTH cro/C1-type domain-containing protein</fullName>
    </recommendedName>
</protein>
<dbReference type="AlphaFoldDB" id="A0A198AE64"/>
<keyword evidence="3" id="KW-1185">Reference proteome</keyword>
<dbReference type="InterPro" id="IPR010982">
    <property type="entry name" value="Lambda_DNA-bd_dom_sf"/>
</dbReference>
<dbReference type="Proteomes" id="UP000078454">
    <property type="component" value="Unassembled WGS sequence"/>
</dbReference>
<proteinExistence type="predicted"/>
<dbReference type="Gene3D" id="1.10.260.40">
    <property type="entry name" value="lambda repressor-like DNA-binding domains"/>
    <property type="match status" value="1"/>
</dbReference>
<reference evidence="2 3" key="1">
    <citation type="submission" date="2016-05" db="EMBL/GenBank/DDBJ databases">
        <title>Paenibacillus sp. 1ZS3-15 nov., isolated from the rhizosphere soil.</title>
        <authorList>
            <person name="Zhang X.X."/>
            <person name="Zhang J."/>
        </authorList>
    </citation>
    <scope>NUCLEOTIDE SEQUENCE [LARGE SCALE GENOMIC DNA]</scope>
    <source>
        <strain evidence="2 3">1ZS3-15</strain>
    </source>
</reference>
<sequence length="75" mass="8214">MVIQNIETVRKSKGVTKTHIAKHCGKTSSWYGDISHGKKRLSVDDLILVADALNENPSIFFASKLSVTLKSNKSA</sequence>
<dbReference type="SMART" id="SM00530">
    <property type="entry name" value="HTH_XRE"/>
    <property type="match status" value="1"/>
</dbReference>
<gene>
    <name evidence="2" type="ORF">A8708_26615</name>
</gene>
<name>A0A198AE64_9BACL</name>
<evidence type="ECO:0000313" key="3">
    <source>
        <dbReference type="Proteomes" id="UP000078454"/>
    </source>
</evidence>
<evidence type="ECO:0000313" key="2">
    <source>
        <dbReference type="EMBL" id="OAS19341.1"/>
    </source>
</evidence>
<feature type="domain" description="HTH cro/C1-type" evidence="1">
    <location>
        <begin position="6"/>
        <end position="60"/>
    </location>
</feature>
<dbReference type="InterPro" id="IPR001387">
    <property type="entry name" value="Cro/C1-type_HTH"/>
</dbReference>
<comment type="caution">
    <text evidence="2">The sequence shown here is derived from an EMBL/GenBank/DDBJ whole genome shotgun (WGS) entry which is preliminary data.</text>
</comment>
<dbReference type="STRING" id="1850517.A8708_26615"/>